<dbReference type="GO" id="GO:0030686">
    <property type="term" value="C:90S preribosome"/>
    <property type="evidence" value="ECO:0007669"/>
    <property type="project" value="TreeGrafter"/>
</dbReference>
<feature type="region of interest" description="Disordered" evidence="1">
    <location>
        <begin position="2356"/>
        <end position="2380"/>
    </location>
</feature>
<feature type="compositionally biased region" description="Acidic residues" evidence="1">
    <location>
        <begin position="2357"/>
        <end position="2377"/>
    </location>
</feature>
<feature type="region of interest" description="Disordered" evidence="1">
    <location>
        <begin position="1"/>
        <end position="28"/>
    </location>
</feature>
<organism evidence="5 6">
    <name type="scientific">Oleoguttula mirabilis</name>
    <dbReference type="NCBI Taxonomy" id="1507867"/>
    <lineage>
        <taxon>Eukaryota</taxon>
        <taxon>Fungi</taxon>
        <taxon>Dikarya</taxon>
        <taxon>Ascomycota</taxon>
        <taxon>Pezizomycotina</taxon>
        <taxon>Dothideomycetes</taxon>
        <taxon>Dothideomycetidae</taxon>
        <taxon>Mycosphaerellales</taxon>
        <taxon>Teratosphaeriaceae</taxon>
        <taxon>Oleoguttula</taxon>
    </lineage>
</organism>
<sequence>MAATFRMKAAKPSKVVKPQKRSRYTTATTRNHRYQSFSERIAKLKIDPIRRRRNEEGREELAEEAETYFGRSLLEWKDLNMSSTFAAFAKDVSPYCDSLPVVLHNEDKIMDLLVTYIEKADALAMEPFLNLFSHFAHDLDTRFERHFERAVATISAVAAKHEDPAVVEWSFTCLAWLFKYLSRLLAPDLRPLYSLMSPYLGKDVQKPFIIRFAAESLSFLLRKAAATYERDPEPLDRIIHHMIQDCVDTREDRSADLYRQGIMTLLTESMRGVQLGIHSSALATMQSLLKTAETMTGKDKDVATDIVLGVLISTIHHTTPETFQPMLNIIIDHVGCHMRAEPEFICFAGKLLFTATSVRKGVRVADWKPLVAIIVSVVEQAGRLEVLEAATAYPLLSASAVAFQYSTIDALLPALSLFETIRREKWAPYFLPFCDLFSRLDKERFHDLLQPQLHKFVKQQWTSYAQEMCVFVPRLAGCGGDNLITAPQGLQDAMLDRLDVVGDDTTIHEISKLERLASAHAALLALNQLKLGEPQKQRLHSYLNTAVHQALDEGTEAVEGLRNFALGSCLEGLLDGIEEPESIVDLWPKLVSASAEFRSHAKFWANMLRYMTVCRPTDSNGPHMKVLEESLVQALPSPSHDVRQNALEVMQKLYELRGLPTPEVLSTATAIESTPISLDSSRAIAMNIRRLVPGYANASADPLMARAIPTYCFGLLHLKLSQAWEDAITALAEMCKSATGEETVIGLAQSWLEKTPDADKDDATATLLTVDSQGFQVVSDFECSNLSKLAAISKQVFEEPSGGHPSAEQQLCHDSKPTAMITHDSRAQALRVLNKIPHIAEKRSRLLVPVLLKWAGTAEAADPDEVTTQHRWSRKDQKAMLAVYAQFVNPKVLFQSSEVYVALLKLCANGDVEIQQSALKALFAWKDPAVNRYEEHLVNLLDEARFREEISIFLQDSTEVDAVRAEDHSRLMPVLLRLLYGRAVAGGKHGQGTRRKAIFVALSRFGRDVMGMFVDIAMSAVSAIVTEESVDTPPTAPARQQLGMLNMLNDLLETLGSDLEPFAPKILRNVLWCTAHASKLLEDSPPNGEPADASLLRSIRQIGFQCLVEVFTTMQKSDFADEAHFIARELVEPRLQKFAAENSQSISGMLRLFAAWSTSPRTAPYLCHSEGSAIEAIAETLRQASAKDEVRLFVLREILDNLLRDDQSGALMAPYVSSFVKSIGFLLNHQPTKEVLDTCVSSVAQLADHITDRDEAQELITVCSGLLIKPNKIVSPPTKTGLLRTVLPLIGLVDVGADSTLFEAVCGLFPRMADSKSRILLSDVLLKLCAADPALAKSAEICQKLNAYSGLSNEPDHGQREIGYTTIYEQWKALSAQQWLPIIQNCLFFIRDEDDMANRTSAAQALERFIEAASEQPENLIPLISKTLMSGIERGMRERSELVRAEYLRLFGQLVEKLPDWQVVSDLKCLTVSGDDEASVFTNLLHIQQHRRLRALRRVAEEAQQISSSNATKIFIPLLEHFVFDPAEGDAGRTLADQTVVTLGAIAKCLKWAAFRSTFKQYTGFISSKEGREKTVLRLLGVLVDALAVSPSQTPADGESSAQASKATVIIREFLPPLLAYLHQKDESTVDRRMPVAVTVVKLLLILPKPEMSARLPAVLTDVSHVLRSRSQEARDQTRKTLAAVLTLIGPAYLGFMLKELRSALQRGYQLHVLSFTVHSLLVRVTEVCQPGELDHCLPDVTAVIMDDIFGITGQEKDAEEYKSGMKEVKSSKSFDTMELMARVTPVNKLGLLIRPLRAMLTEKLDSKAVKKVDDLLVRLRKGIDQNRAADNRDMLVFCHEIVRQVYAEQNALAVKGAVQDYKVRKYLIQMEAANKKTRGATTSHMFKLVSFALNLVRRVVRRHEDLQTPSNMAGFLPMIGDALVQGQEEVKLAAIKLLAAVIRVPLPGLDTNAPLYLKEAVGLIKAAPSMTSDSAKAALELITAVLREKRSVPVKEADIAHVIKALKPDIDEPDRQGVIYKFLRAVLGRKIVITEVYETMDEVGKVLVTNPDRNVRESARSAYLQFVLDYPQGKDRWNKQASFFVENLRYQHSAGRQSVMELLHQLLIKLSDEVLPQLAFTFFVALVPVQISDADPACRQMAGVLIAKLFERADAVQLKSFLSLLDKWLDNDTKPMIQVASLQCWATYMRTRPVPKKQQHEVRDRIARLLTSEDAVVGAQLLQALLDTFTVMVEAAADTAYAAPSAAIWANVHLCLVAASADVQETAAKLIGAYFSHLASSTSKAGEGLTAMPLRGSGGLELDADGMRTVCRTSLRALRTTSHTTTESLTAQTVRNLAFLGRCFAANVMLWHTDEAESEDDNDDDGEVPEEVEAEDATVVQKRGSSALAYLLNRLSYIIRQDTLAVTARTAALQCQATLITQLPDDTDIPNLQSVLRPLYSLTDPAIPQPQTAAHGALVDKARELLDLVQKTVGSERYVAALGETRKEARAKREERRQKRKIDAVSAPERWAREKKRKHEATRARNKGKGEEMRGKRRGW</sequence>
<evidence type="ECO:0000259" key="3">
    <source>
        <dbReference type="Pfam" id="PF20416"/>
    </source>
</evidence>
<dbReference type="Gene3D" id="1.25.10.10">
    <property type="entry name" value="Leucine-rich Repeat Variant"/>
    <property type="match status" value="3"/>
</dbReference>
<dbReference type="GO" id="GO:0032040">
    <property type="term" value="C:small-subunit processome"/>
    <property type="evidence" value="ECO:0007669"/>
    <property type="project" value="TreeGrafter"/>
</dbReference>
<gene>
    <name evidence="5" type="ORF">LTR36_000782</name>
</gene>
<feature type="compositionally biased region" description="Basic and acidic residues" evidence="1">
    <location>
        <begin position="2488"/>
        <end position="2504"/>
    </location>
</feature>
<dbReference type="EMBL" id="JAVFHQ010000101">
    <property type="protein sequence ID" value="KAK4539320.1"/>
    <property type="molecule type" value="Genomic_DNA"/>
</dbReference>
<proteinExistence type="predicted"/>
<feature type="domain" description="U3 small nucleolar RNA-associated protein 20 C-terminal" evidence="4">
    <location>
        <begin position="2223"/>
        <end position="2530"/>
    </location>
</feature>
<comment type="caution">
    <text evidence="5">The sequence shown here is derived from an EMBL/GenBank/DDBJ whole genome shotgun (WGS) entry which is preliminary data.</text>
</comment>
<evidence type="ECO:0000313" key="6">
    <source>
        <dbReference type="Proteomes" id="UP001324427"/>
    </source>
</evidence>
<dbReference type="InterPro" id="IPR011989">
    <property type="entry name" value="ARM-like"/>
</dbReference>
<evidence type="ECO:0000256" key="1">
    <source>
        <dbReference type="SAM" id="MobiDB-lite"/>
    </source>
</evidence>
<feature type="domain" description="U3 small nucleolar RNA-associated protein 20 N-terminal" evidence="2">
    <location>
        <begin position="871"/>
        <end position="1440"/>
    </location>
</feature>
<dbReference type="Pfam" id="PF07539">
    <property type="entry name" value="UTP20_N"/>
    <property type="match status" value="1"/>
</dbReference>
<evidence type="ECO:0000259" key="4">
    <source>
        <dbReference type="Pfam" id="PF23099"/>
    </source>
</evidence>
<dbReference type="PANTHER" id="PTHR17695:SF11">
    <property type="entry name" value="SMALL SUBUNIT PROCESSOME COMPONENT 20 HOMOLOG"/>
    <property type="match status" value="1"/>
</dbReference>
<dbReference type="InterPro" id="IPR057525">
    <property type="entry name" value="UTP20_C"/>
</dbReference>
<feature type="compositionally biased region" description="Basic residues" evidence="1">
    <location>
        <begin position="2514"/>
        <end position="2528"/>
    </location>
</feature>
<feature type="domain" description="U3 small nucleolar RNA-associated protein 20" evidence="3">
    <location>
        <begin position="1625"/>
        <end position="1843"/>
    </location>
</feature>
<dbReference type="InterPro" id="IPR052575">
    <property type="entry name" value="SSU_processome_comp_20"/>
</dbReference>
<dbReference type="InterPro" id="IPR016024">
    <property type="entry name" value="ARM-type_fold"/>
</dbReference>
<accession>A0AAV9J4Y2</accession>
<evidence type="ECO:0000259" key="2">
    <source>
        <dbReference type="Pfam" id="PF07539"/>
    </source>
</evidence>
<dbReference type="InterPro" id="IPR046523">
    <property type="entry name" value="UTP20_dom"/>
</dbReference>
<evidence type="ECO:0000313" key="5">
    <source>
        <dbReference type="EMBL" id="KAK4539320.1"/>
    </source>
</evidence>
<dbReference type="PANTHER" id="PTHR17695">
    <property type="entry name" value="SMALL SUBUNIT PROCESSOME COMPONENT 20 HOMOLOG"/>
    <property type="match status" value="1"/>
</dbReference>
<reference evidence="5 6" key="1">
    <citation type="submission" date="2021-11" db="EMBL/GenBank/DDBJ databases">
        <title>Black yeast isolated from Biological Soil Crust.</title>
        <authorList>
            <person name="Kurbessoian T."/>
        </authorList>
    </citation>
    <scope>NUCLEOTIDE SEQUENCE [LARGE SCALE GENOMIC DNA]</scope>
    <source>
        <strain evidence="5 6">CCFEE 5522</strain>
    </source>
</reference>
<feature type="region of interest" description="Disordered" evidence="1">
    <location>
        <begin position="2488"/>
        <end position="2541"/>
    </location>
</feature>
<dbReference type="Proteomes" id="UP001324427">
    <property type="component" value="Unassembled WGS sequence"/>
</dbReference>
<keyword evidence="6" id="KW-1185">Reference proteome</keyword>
<dbReference type="Pfam" id="PF20416">
    <property type="entry name" value="UTP20"/>
    <property type="match status" value="1"/>
</dbReference>
<name>A0AAV9J4Y2_9PEZI</name>
<protein>
    <submittedName>
        <fullName evidence="5">Uncharacterized protein</fullName>
    </submittedName>
</protein>
<dbReference type="Pfam" id="PF23099">
    <property type="entry name" value="UTP20_C"/>
    <property type="match status" value="1"/>
</dbReference>
<dbReference type="InterPro" id="IPR011430">
    <property type="entry name" value="UTP20_N"/>
</dbReference>
<dbReference type="SUPFAM" id="SSF48371">
    <property type="entry name" value="ARM repeat"/>
    <property type="match status" value="3"/>
</dbReference>